<evidence type="ECO:0000256" key="4">
    <source>
        <dbReference type="RuleBase" id="RU000363"/>
    </source>
</evidence>
<dbReference type="FunFam" id="3.40.50.720:FF:000084">
    <property type="entry name" value="Short-chain dehydrogenase reductase"/>
    <property type="match status" value="1"/>
</dbReference>
<dbReference type="Gene3D" id="3.40.50.720">
    <property type="entry name" value="NAD(P)-binding Rossmann-like Domain"/>
    <property type="match status" value="1"/>
</dbReference>
<accession>A0A161HHP4</accession>
<dbReference type="Proteomes" id="UP000189580">
    <property type="component" value="Chromosome b"/>
</dbReference>
<dbReference type="PANTHER" id="PTHR43618:SF12">
    <property type="entry name" value="OXIDOREDUCTASE, SHORT-CHAIN DEHYDROGENASE_REDUCTASE FAMILY (AFU_ORTHOLOGUE AFUA_1G14540)"/>
    <property type="match status" value="1"/>
</dbReference>
<dbReference type="Pfam" id="PF00106">
    <property type="entry name" value="adh_short"/>
    <property type="match status" value="1"/>
</dbReference>
<comment type="similarity">
    <text evidence="1 4">Belongs to the short-chain dehydrogenases/reductases (SDR) family.</text>
</comment>
<keyword evidence="3" id="KW-0560">Oxidoreductase</keyword>
<dbReference type="EMBL" id="CP014503">
    <property type="protein sequence ID" value="ANB15600.1"/>
    <property type="molecule type" value="Genomic_DNA"/>
</dbReference>
<name>A0A161HHP4_9ASCO</name>
<keyword evidence="2" id="KW-0521">NADP</keyword>
<dbReference type="GO" id="GO:0016491">
    <property type="term" value="F:oxidoreductase activity"/>
    <property type="evidence" value="ECO:0007669"/>
    <property type="project" value="UniProtKB-KW"/>
</dbReference>
<gene>
    <name evidence="5" type="primary">SPS19</name>
    <name evidence="5" type="ORF">AWJ20_3233</name>
</gene>
<dbReference type="RefSeq" id="XP_018738077.1">
    <property type="nucleotide sequence ID" value="XM_018880239.1"/>
</dbReference>
<dbReference type="KEGG" id="slb:AWJ20_3233"/>
<dbReference type="InterPro" id="IPR002347">
    <property type="entry name" value="SDR_fam"/>
</dbReference>
<dbReference type="PRINTS" id="PR00080">
    <property type="entry name" value="SDRFAMILY"/>
</dbReference>
<evidence type="ECO:0000256" key="1">
    <source>
        <dbReference type="ARBA" id="ARBA00006484"/>
    </source>
</evidence>
<evidence type="ECO:0000313" key="5">
    <source>
        <dbReference type="EMBL" id="ANB15600.1"/>
    </source>
</evidence>
<proteinExistence type="inferred from homology"/>
<dbReference type="InterPro" id="IPR052178">
    <property type="entry name" value="Sec_Metab_Biosynth_SDR"/>
</dbReference>
<evidence type="ECO:0000256" key="2">
    <source>
        <dbReference type="ARBA" id="ARBA00022857"/>
    </source>
</evidence>
<dbReference type="OrthoDB" id="294295at2759"/>
<dbReference type="PRINTS" id="PR00081">
    <property type="entry name" value="GDHRDH"/>
</dbReference>
<protein>
    <submittedName>
        <fullName evidence="5">Sps19p</fullName>
    </submittedName>
</protein>
<dbReference type="SUPFAM" id="SSF51735">
    <property type="entry name" value="NAD(P)-binding Rossmann-fold domains"/>
    <property type="match status" value="1"/>
</dbReference>
<evidence type="ECO:0000313" key="6">
    <source>
        <dbReference type="Proteomes" id="UP000189580"/>
    </source>
</evidence>
<dbReference type="PANTHER" id="PTHR43618">
    <property type="entry name" value="7-ALPHA-HYDROXYSTEROID DEHYDROGENASE"/>
    <property type="match status" value="1"/>
</dbReference>
<dbReference type="AlphaFoldDB" id="A0A161HHP4"/>
<evidence type="ECO:0000256" key="3">
    <source>
        <dbReference type="ARBA" id="ARBA00023002"/>
    </source>
</evidence>
<reference evidence="5 6" key="1">
    <citation type="submission" date="2016-02" db="EMBL/GenBank/DDBJ databases">
        <title>Complete genome sequence and transcriptome regulation of the pentose utilising yeast Sugiyamaella lignohabitans.</title>
        <authorList>
            <person name="Bellasio M."/>
            <person name="Peymann A."/>
            <person name="Valli M."/>
            <person name="Sipitzky M."/>
            <person name="Graf A."/>
            <person name="Sauer M."/>
            <person name="Marx H."/>
            <person name="Mattanovich D."/>
        </authorList>
    </citation>
    <scope>NUCLEOTIDE SEQUENCE [LARGE SCALE GENOMIC DNA]</scope>
    <source>
        <strain evidence="5 6">CBS 10342</strain>
    </source>
</reference>
<keyword evidence="6" id="KW-1185">Reference proteome</keyword>
<organism evidence="5 6">
    <name type="scientific">Sugiyamaella lignohabitans</name>
    <dbReference type="NCBI Taxonomy" id="796027"/>
    <lineage>
        <taxon>Eukaryota</taxon>
        <taxon>Fungi</taxon>
        <taxon>Dikarya</taxon>
        <taxon>Ascomycota</taxon>
        <taxon>Saccharomycotina</taxon>
        <taxon>Dipodascomycetes</taxon>
        <taxon>Dipodascales</taxon>
        <taxon>Trichomonascaceae</taxon>
        <taxon>Sugiyamaella</taxon>
    </lineage>
</organism>
<dbReference type="InterPro" id="IPR036291">
    <property type="entry name" value="NAD(P)-bd_dom_sf"/>
</dbReference>
<sequence>MSKITSPLFSLEGKVALVTGGSRGLGLYISEGFLAAGASKVYISSRKAKACEEAVAELNRYAESNGLKGRAYSIPADLGIRKGVEHLAAEFAKLESKLDILVANAGASWGADFEKHPDSAIGKVLDLNLRGVFSSIQLFAPFLEKAGSSTDPARVLITGSVAGISSGLSGGTYGYLASKAAVHHLGKSLAVELGPRNITVNVLAPGFFPTKMANGLLEVIGDEITQANPRGRLGTKEDIIAASLFLASPGGNYINGVVLPIDGGSHLSKL</sequence>
<dbReference type="GeneID" id="30035233"/>